<feature type="transmembrane region" description="Helical" evidence="9">
    <location>
        <begin position="119"/>
        <end position="136"/>
    </location>
</feature>
<feature type="region of interest" description="Disordered" evidence="8">
    <location>
        <begin position="507"/>
        <end position="529"/>
    </location>
</feature>
<feature type="transmembrane region" description="Helical" evidence="9">
    <location>
        <begin position="142"/>
        <end position="158"/>
    </location>
</feature>
<evidence type="ECO:0000259" key="10">
    <source>
        <dbReference type="Pfam" id="PF13231"/>
    </source>
</evidence>
<dbReference type="InterPro" id="IPR038731">
    <property type="entry name" value="RgtA/B/C-like"/>
</dbReference>
<dbReference type="RefSeq" id="WP_108401980.1">
    <property type="nucleotide sequence ID" value="NZ_NESP01000001.1"/>
</dbReference>
<gene>
    <name evidence="11" type="ORF">B9Z44_06415</name>
</gene>
<feature type="transmembrane region" description="Helical" evidence="9">
    <location>
        <begin position="212"/>
        <end position="231"/>
    </location>
</feature>
<dbReference type="GO" id="GO:0016763">
    <property type="term" value="F:pentosyltransferase activity"/>
    <property type="evidence" value="ECO:0007669"/>
    <property type="project" value="TreeGrafter"/>
</dbReference>
<comment type="caution">
    <text evidence="11">The sequence shown here is derived from an EMBL/GenBank/DDBJ whole genome shotgun (WGS) entry which is preliminary data.</text>
</comment>
<feature type="transmembrane region" description="Helical" evidence="9">
    <location>
        <begin position="261"/>
        <end position="280"/>
    </location>
</feature>
<evidence type="ECO:0000256" key="8">
    <source>
        <dbReference type="SAM" id="MobiDB-lite"/>
    </source>
</evidence>
<dbReference type="GO" id="GO:0010041">
    <property type="term" value="P:response to iron(III) ion"/>
    <property type="evidence" value="ECO:0007669"/>
    <property type="project" value="TreeGrafter"/>
</dbReference>
<proteinExistence type="predicted"/>
<protein>
    <recommendedName>
        <fullName evidence="10">Glycosyltransferase RgtA/B/C/D-like domain-containing protein</fullName>
    </recommendedName>
</protein>
<dbReference type="AlphaFoldDB" id="A0A315ER54"/>
<dbReference type="Proteomes" id="UP000251341">
    <property type="component" value="Unassembled WGS sequence"/>
</dbReference>
<evidence type="ECO:0000313" key="12">
    <source>
        <dbReference type="Proteomes" id="UP000251341"/>
    </source>
</evidence>
<dbReference type="InterPro" id="IPR050297">
    <property type="entry name" value="LipidA_mod_glycosyltrf_83"/>
</dbReference>
<evidence type="ECO:0000313" key="11">
    <source>
        <dbReference type="EMBL" id="PUE59235.1"/>
    </source>
</evidence>
<feature type="transmembrane region" description="Helical" evidence="9">
    <location>
        <begin position="170"/>
        <end position="200"/>
    </location>
</feature>
<dbReference type="EMBL" id="NESP01000001">
    <property type="protein sequence ID" value="PUE59235.1"/>
    <property type="molecule type" value="Genomic_DNA"/>
</dbReference>
<feature type="compositionally biased region" description="Basic and acidic residues" evidence="8">
    <location>
        <begin position="513"/>
        <end position="529"/>
    </location>
</feature>
<keyword evidence="4" id="KW-0808">Transferase</keyword>
<evidence type="ECO:0000256" key="3">
    <source>
        <dbReference type="ARBA" id="ARBA00022676"/>
    </source>
</evidence>
<reference evidence="11 12" key="1">
    <citation type="submission" date="2017-04" db="EMBL/GenBank/DDBJ databases">
        <title>Unexpected and diverse lifestyles within the genus Limnohabitans.</title>
        <authorList>
            <person name="Kasalicky V."/>
            <person name="Mehrshad M."/>
            <person name="Andrei S.-A."/>
            <person name="Salcher M."/>
            <person name="Kratochvilova H."/>
            <person name="Simek K."/>
            <person name="Ghai R."/>
        </authorList>
    </citation>
    <scope>NUCLEOTIDE SEQUENCE [LARGE SCALE GENOMIC DNA]</scope>
    <source>
        <strain evidence="11 12">MWH-C5</strain>
    </source>
</reference>
<evidence type="ECO:0000256" key="2">
    <source>
        <dbReference type="ARBA" id="ARBA00022475"/>
    </source>
</evidence>
<keyword evidence="7 9" id="KW-0472">Membrane</keyword>
<evidence type="ECO:0000256" key="4">
    <source>
        <dbReference type="ARBA" id="ARBA00022679"/>
    </source>
</evidence>
<keyword evidence="6 9" id="KW-1133">Transmembrane helix</keyword>
<keyword evidence="12" id="KW-1185">Reference proteome</keyword>
<feature type="transmembrane region" description="Helical" evidence="9">
    <location>
        <begin position="86"/>
        <end position="107"/>
    </location>
</feature>
<feature type="transmembrane region" description="Helical" evidence="9">
    <location>
        <begin position="300"/>
        <end position="317"/>
    </location>
</feature>
<feature type="domain" description="Glycosyltransferase RgtA/B/C/D-like" evidence="10">
    <location>
        <begin position="65"/>
        <end position="226"/>
    </location>
</feature>
<accession>A0A315ER54</accession>
<comment type="subcellular location">
    <subcellularLocation>
        <location evidence="1">Cell membrane</location>
        <topology evidence="1">Multi-pass membrane protein</topology>
    </subcellularLocation>
</comment>
<evidence type="ECO:0000256" key="9">
    <source>
        <dbReference type="SAM" id="Phobius"/>
    </source>
</evidence>
<organism evidence="11 12">
    <name type="scientific">Limnohabitans curvus</name>
    <dbReference type="NCBI Taxonomy" id="323423"/>
    <lineage>
        <taxon>Bacteria</taxon>
        <taxon>Pseudomonadati</taxon>
        <taxon>Pseudomonadota</taxon>
        <taxon>Betaproteobacteria</taxon>
        <taxon>Burkholderiales</taxon>
        <taxon>Comamonadaceae</taxon>
        <taxon>Limnohabitans</taxon>
    </lineage>
</organism>
<dbReference type="GO" id="GO:0009103">
    <property type="term" value="P:lipopolysaccharide biosynthetic process"/>
    <property type="evidence" value="ECO:0007669"/>
    <property type="project" value="UniProtKB-ARBA"/>
</dbReference>
<feature type="transmembrane region" description="Helical" evidence="9">
    <location>
        <begin position="324"/>
        <end position="343"/>
    </location>
</feature>
<name>A0A315ER54_9BURK</name>
<evidence type="ECO:0000256" key="6">
    <source>
        <dbReference type="ARBA" id="ARBA00022989"/>
    </source>
</evidence>
<keyword evidence="5 9" id="KW-0812">Transmembrane</keyword>
<dbReference type="GO" id="GO:0005886">
    <property type="term" value="C:plasma membrane"/>
    <property type="evidence" value="ECO:0007669"/>
    <property type="project" value="UniProtKB-SubCell"/>
</dbReference>
<evidence type="ECO:0000256" key="5">
    <source>
        <dbReference type="ARBA" id="ARBA00022692"/>
    </source>
</evidence>
<keyword evidence="3" id="KW-0328">Glycosyltransferase</keyword>
<dbReference type="PANTHER" id="PTHR33908:SF3">
    <property type="entry name" value="UNDECAPRENYL PHOSPHATE-ALPHA-4-AMINO-4-DEOXY-L-ARABINOSE ARABINOSYL TRANSFERASE"/>
    <property type="match status" value="1"/>
</dbReference>
<evidence type="ECO:0000256" key="7">
    <source>
        <dbReference type="ARBA" id="ARBA00023136"/>
    </source>
</evidence>
<feature type="transmembrane region" description="Helical" evidence="9">
    <location>
        <begin position="355"/>
        <end position="375"/>
    </location>
</feature>
<evidence type="ECO:0000256" key="1">
    <source>
        <dbReference type="ARBA" id="ARBA00004651"/>
    </source>
</evidence>
<dbReference type="Pfam" id="PF13231">
    <property type="entry name" value="PMT_2"/>
    <property type="match status" value="1"/>
</dbReference>
<keyword evidence="2" id="KW-1003">Cell membrane</keyword>
<sequence>MTSSFFASLRWRTWGLWLLPVLLLVLASERPLSIPDEGRYAEVGRWMWMSGDWLTPRIDGIPFFHKPPLLYWFEAASMAVFGATPWAARVVVALHACVMLGLMVACVRHFAGAEVARRAGWVLGTSMTFLVAGQYVNTDMMVATWMGVAIWCFARAFMHQGGLHVNWARAGFVACALGVLSKGLIGLLLPGLVLFVWIAYTWQWRKILALPWVSGLLLFAAVALPWFVLAAREHPDMLAYMFGKHQFGRYTATTFNNARPWWFYGVAVTVLLFPWIFFVAADGVQRVRQRVLQQPSNDNGAWVALCWIWVLAILGFFSIPNSKLIGYALPVMPPLAVLAALWWQRHLAPRAWSAWLFGALSLVGIGVASFANHYAGVFTLERSTRGVAQAVVCQVAPNDVLAVVDDYPYDVMFYAQRQRPIEVIQDWAREEQEAGDDWRRELMDGVDFDKPAGAALQPMSRLAELRTNEHAWVLAPRWRKAFRTETYAGFTEVYKDDAWILYRGSPSAAKSPEAAEQKSLRGCEDQRKK</sequence>
<dbReference type="PANTHER" id="PTHR33908">
    <property type="entry name" value="MANNOSYLTRANSFERASE YKCB-RELATED"/>
    <property type="match status" value="1"/>
</dbReference>